<accession>A0A6A6AYS6</accession>
<keyword evidence="3" id="KW-1185">Reference proteome</keyword>
<evidence type="ECO:0000256" key="1">
    <source>
        <dbReference type="SAM" id="SignalP"/>
    </source>
</evidence>
<dbReference type="AlphaFoldDB" id="A0A6A6AYS6"/>
<proteinExistence type="predicted"/>
<feature type="chain" id="PRO_5025402805" description="Ecp2 effector protein domain-containing protein" evidence="1">
    <location>
        <begin position="23"/>
        <end position="153"/>
    </location>
</feature>
<dbReference type="OrthoDB" id="3770800at2759"/>
<gene>
    <name evidence="2" type="ORF">K452DRAFT_312645</name>
</gene>
<dbReference type="GeneID" id="54301066"/>
<dbReference type="EMBL" id="ML995507">
    <property type="protein sequence ID" value="KAF2137082.1"/>
    <property type="molecule type" value="Genomic_DNA"/>
</dbReference>
<evidence type="ECO:0008006" key="4">
    <source>
        <dbReference type="Google" id="ProtNLM"/>
    </source>
</evidence>
<keyword evidence="1" id="KW-0732">Signal</keyword>
<dbReference type="Proteomes" id="UP000799438">
    <property type="component" value="Unassembled WGS sequence"/>
</dbReference>
<evidence type="ECO:0000313" key="3">
    <source>
        <dbReference type="Proteomes" id="UP000799438"/>
    </source>
</evidence>
<name>A0A6A6AYS6_9PEZI</name>
<feature type="signal peptide" evidence="1">
    <location>
        <begin position="1"/>
        <end position="22"/>
    </location>
</feature>
<evidence type="ECO:0000313" key="2">
    <source>
        <dbReference type="EMBL" id="KAF2137082.1"/>
    </source>
</evidence>
<protein>
    <recommendedName>
        <fullName evidence="4">Ecp2 effector protein domain-containing protein</fullName>
    </recommendedName>
</protein>
<reference evidence="2" key="1">
    <citation type="journal article" date="2020" name="Stud. Mycol.">
        <title>101 Dothideomycetes genomes: a test case for predicting lifestyles and emergence of pathogens.</title>
        <authorList>
            <person name="Haridas S."/>
            <person name="Albert R."/>
            <person name="Binder M."/>
            <person name="Bloem J."/>
            <person name="Labutti K."/>
            <person name="Salamov A."/>
            <person name="Andreopoulos B."/>
            <person name="Baker S."/>
            <person name="Barry K."/>
            <person name="Bills G."/>
            <person name="Bluhm B."/>
            <person name="Cannon C."/>
            <person name="Castanera R."/>
            <person name="Culley D."/>
            <person name="Daum C."/>
            <person name="Ezra D."/>
            <person name="Gonzalez J."/>
            <person name="Henrissat B."/>
            <person name="Kuo A."/>
            <person name="Liang C."/>
            <person name="Lipzen A."/>
            <person name="Lutzoni F."/>
            <person name="Magnuson J."/>
            <person name="Mondo S."/>
            <person name="Nolan M."/>
            <person name="Ohm R."/>
            <person name="Pangilinan J."/>
            <person name="Park H.-J."/>
            <person name="Ramirez L."/>
            <person name="Alfaro M."/>
            <person name="Sun H."/>
            <person name="Tritt A."/>
            <person name="Yoshinaga Y."/>
            <person name="Zwiers L.-H."/>
            <person name="Turgeon B."/>
            <person name="Goodwin S."/>
            <person name="Spatafora J."/>
            <person name="Crous P."/>
            <person name="Grigoriev I."/>
        </authorList>
    </citation>
    <scope>NUCLEOTIDE SEQUENCE</scope>
    <source>
        <strain evidence="2">CBS 121167</strain>
    </source>
</reference>
<sequence>MYFASLSSVAFATFIFSSVASAGCFNGGQSWGDKELAKKAVKAFCSNFSSLSYSRELLDAGTSKSGCLDGPAGTRFDFTVEKIVDDLIFLDEPTCVEFLTNEVHGCDHGGSSRVRYWWFTLTLVAPTRMRELASAAKDYEIGKYDADGRRFLV</sequence>
<dbReference type="RefSeq" id="XP_033392800.1">
    <property type="nucleotide sequence ID" value="XM_033543569.1"/>
</dbReference>
<organism evidence="2 3">
    <name type="scientific">Aplosporella prunicola CBS 121167</name>
    <dbReference type="NCBI Taxonomy" id="1176127"/>
    <lineage>
        <taxon>Eukaryota</taxon>
        <taxon>Fungi</taxon>
        <taxon>Dikarya</taxon>
        <taxon>Ascomycota</taxon>
        <taxon>Pezizomycotina</taxon>
        <taxon>Dothideomycetes</taxon>
        <taxon>Dothideomycetes incertae sedis</taxon>
        <taxon>Botryosphaeriales</taxon>
        <taxon>Aplosporellaceae</taxon>
        <taxon>Aplosporella</taxon>
    </lineage>
</organism>